<organism evidence="1 2">
    <name type="scientific">Collimonas arenae</name>
    <dbReference type="NCBI Taxonomy" id="279058"/>
    <lineage>
        <taxon>Bacteria</taxon>
        <taxon>Pseudomonadati</taxon>
        <taxon>Pseudomonadota</taxon>
        <taxon>Betaproteobacteria</taxon>
        <taxon>Burkholderiales</taxon>
        <taxon>Oxalobacteraceae</taxon>
        <taxon>Collimonas</taxon>
    </lineage>
</organism>
<dbReference type="EMBL" id="CP013235">
    <property type="protein sequence ID" value="AMP10144.1"/>
    <property type="molecule type" value="Genomic_DNA"/>
</dbReference>
<proteinExistence type="predicted"/>
<dbReference type="PATRIC" id="fig|279058.18.peg.2367"/>
<dbReference type="AlphaFoldDB" id="A0A127QJE3"/>
<dbReference type="Proteomes" id="UP000071778">
    <property type="component" value="Chromosome"/>
</dbReference>
<sequence length="47" mass="5303">MDDEYCYGTASGDSAEIFHVRDTESQFAEITSMAERIDTPIKPTIFI</sequence>
<evidence type="ECO:0000313" key="1">
    <source>
        <dbReference type="EMBL" id="AMP10144.1"/>
    </source>
</evidence>
<protein>
    <submittedName>
        <fullName evidence="1">Uncharacterized protein</fullName>
    </submittedName>
</protein>
<keyword evidence="2" id="KW-1185">Reference proteome</keyword>
<evidence type="ECO:0000313" key="2">
    <source>
        <dbReference type="Proteomes" id="UP000071778"/>
    </source>
</evidence>
<accession>A0A127QJE3</accession>
<reference evidence="1 2" key="1">
    <citation type="submission" date="2015-11" db="EMBL/GenBank/DDBJ databases">
        <title>Exploring the genomic traits of fungus-feeding bacterial genus Collimonas.</title>
        <authorList>
            <person name="Song C."/>
            <person name="Schmidt R."/>
            <person name="de Jager V."/>
            <person name="Krzyzanowska D."/>
            <person name="Jongedijk E."/>
            <person name="Cankar K."/>
            <person name="Beekwilder J."/>
            <person name="van Veen A."/>
            <person name="de Boer W."/>
            <person name="van Veen J.A."/>
            <person name="Garbeva P."/>
        </authorList>
    </citation>
    <scope>NUCLEOTIDE SEQUENCE [LARGE SCALE GENOMIC DNA]</scope>
    <source>
        <strain evidence="1 2">Ter282</strain>
    </source>
</reference>
<name>A0A127QJE3_9BURK</name>
<gene>
    <name evidence="1" type="ORF">CAter282_2398</name>
</gene>